<comment type="caution">
    <text evidence="2">The sequence shown here is derived from an EMBL/GenBank/DDBJ whole genome shotgun (WGS) entry which is preliminary data.</text>
</comment>
<dbReference type="PROSITE" id="PS00018">
    <property type="entry name" value="EF_HAND_1"/>
    <property type="match status" value="1"/>
</dbReference>
<dbReference type="InterPro" id="IPR018247">
    <property type="entry name" value="EF_Hand_1_Ca_BS"/>
</dbReference>
<dbReference type="EMBL" id="MFAK01000022">
    <property type="protein sequence ID" value="OGD74876.1"/>
    <property type="molecule type" value="Genomic_DNA"/>
</dbReference>
<keyword evidence="1" id="KW-1133">Transmembrane helix</keyword>
<dbReference type="AlphaFoldDB" id="A0A1F5F5M2"/>
<dbReference type="InterPro" id="IPR002105">
    <property type="entry name" value="Dockerin_1_rpt"/>
</dbReference>
<dbReference type="Gene3D" id="3.20.20.70">
    <property type="entry name" value="Aldolase class I"/>
    <property type="match status" value="1"/>
</dbReference>
<dbReference type="InterPro" id="IPR013785">
    <property type="entry name" value="Aldolase_TIM"/>
</dbReference>
<dbReference type="InterPro" id="IPR017853">
    <property type="entry name" value="GH"/>
</dbReference>
<accession>A0A1F5F5M2</accession>
<dbReference type="GO" id="GO:0000272">
    <property type="term" value="P:polysaccharide catabolic process"/>
    <property type="evidence" value="ECO:0007669"/>
    <property type="project" value="InterPro"/>
</dbReference>
<dbReference type="GO" id="GO:0004553">
    <property type="term" value="F:hydrolase activity, hydrolyzing O-glycosyl compounds"/>
    <property type="evidence" value="ECO:0007669"/>
    <property type="project" value="InterPro"/>
</dbReference>
<dbReference type="Proteomes" id="UP000176191">
    <property type="component" value="Unassembled WGS sequence"/>
</dbReference>
<dbReference type="SUPFAM" id="SSF51445">
    <property type="entry name" value="(Trans)glycosidases"/>
    <property type="match status" value="1"/>
</dbReference>
<organism evidence="2 3">
    <name type="scientific">Candidatus Collierbacteria bacterium RIFOXYA2_FULL_46_10</name>
    <dbReference type="NCBI Taxonomy" id="1817726"/>
    <lineage>
        <taxon>Bacteria</taxon>
        <taxon>Candidatus Collieribacteriota</taxon>
    </lineage>
</organism>
<evidence type="ECO:0000313" key="2">
    <source>
        <dbReference type="EMBL" id="OGD74876.1"/>
    </source>
</evidence>
<dbReference type="PROSITE" id="PS00448">
    <property type="entry name" value="CLOS_CELLULOSOME_RPT"/>
    <property type="match status" value="1"/>
</dbReference>
<reference evidence="2 3" key="1">
    <citation type="journal article" date="2016" name="Nat. Commun.">
        <title>Thousands of microbial genomes shed light on interconnected biogeochemical processes in an aquifer system.</title>
        <authorList>
            <person name="Anantharaman K."/>
            <person name="Brown C.T."/>
            <person name="Hug L.A."/>
            <person name="Sharon I."/>
            <person name="Castelle C.J."/>
            <person name="Probst A.J."/>
            <person name="Thomas B.C."/>
            <person name="Singh A."/>
            <person name="Wilkins M.J."/>
            <person name="Karaoz U."/>
            <person name="Brodie E.L."/>
            <person name="Williams K.H."/>
            <person name="Hubbard S.S."/>
            <person name="Banfield J.F."/>
        </authorList>
    </citation>
    <scope>NUCLEOTIDE SEQUENCE [LARGE SCALE GENOMIC DNA]</scope>
</reference>
<keyword evidence="1" id="KW-0812">Transmembrane</keyword>
<evidence type="ECO:0000256" key="1">
    <source>
        <dbReference type="SAM" id="Phobius"/>
    </source>
</evidence>
<sequence>MPKQPFPRFLLPLTIILGFSTLIYLGYRSLVHQATPVSINQVGNIPNDTDSPIPTLYVGEMGFDVSQPAFLDDLVQSNPMYIVFNPYYPQSVPSASVIQDIHTRLPQLKVLLHIFPASLFDQKKLDSPIAKVSFSSQNTQTQFDNAWTNHQDAFLKDASGEYVYNTIDPVGQMWLKEGQGYLMDPAHPFYQNLLYNRIKYLVTELGYDGVYLDIMVIGFMQGMYSSRPALDGFPLTNQQWNDKLISLSQSLQNKRQTDPDPRMRNALIFTNSVGGGKYTVGVVDYNRDLRTQGVQIENPFQDYPDLTTDEWLKAINLIRDISSLRNNQMRGWLLYHLSEGMNSRHQCNQQSLFTYASFLLSKQSPNFAFHYLCKIQDSSLPASERRVVPSETLTRISLDSPVAPYQRLASGLYVREFANGFALVNPTSSSLNYQSNINLHNAYSATTYPKNTNITLPAKTGLVLLKNAPSPSSRPGDLNSDGTINLLDYNLLKSGFGTTYNLLDYNTLRSQWGQ</sequence>
<evidence type="ECO:0008006" key="4">
    <source>
        <dbReference type="Google" id="ProtNLM"/>
    </source>
</evidence>
<proteinExistence type="predicted"/>
<keyword evidence="1" id="KW-0472">Membrane</keyword>
<name>A0A1F5F5M2_9BACT</name>
<feature type="transmembrane region" description="Helical" evidence="1">
    <location>
        <begin position="9"/>
        <end position="27"/>
    </location>
</feature>
<evidence type="ECO:0000313" key="3">
    <source>
        <dbReference type="Proteomes" id="UP000176191"/>
    </source>
</evidence>
<gene>
    <name evidence="2" type="ORF">A2228_00425</name>
</gene>
<protein>
    <recommendedName>
        <fullName evidence="4">Dockerin domain-containing protein</fullName>
    </recommendedName>
</protein>